<evidence type="ECO:0000313" key="12">
    <source>
        <dbReference type="Proteomes" id="UP000887013"/>
    </source>
</evidence>
<accession>A0A8X6MR83</accession>
<dbReference type="AlphaFoldDB" id="A0A8X6MR83"/>
<reference evidence="11" key="1">
    <citation type="submission" date="2020-08" db="EMBL/GenBank/DDBJ databases">
        <title>Multicomponent nature underlies the extraordinary mechanical properties of spider dragline silk.</title>
        <authorList>
            <person name="Kono N."/>
            <person name="Nakamura H."/>
            <person name="Mori M."/>
            <person name="Yoshida Y."/>
            <person name="Ohtoshi R."/>
            <person name="Malay A.D."/>
            <person name="Moran D.A.P."/>
            <person name="Tomita M."/>
            <person name="Numata K."/>
            <person name="Arakawa K."/>
        </authorList>
    </citation>
    <scope>NUCLEOTIDE SEQUENCE</scope>
</reference>
<evidence type="ECO:0000256" key="9">
    <source>
        <dbReference type="SAM" id="Phobius"/>
    </source>
</evidence>
<protein>
    <submittedName>
        <fullName evidence="11">Potassium channel subfamily K member 1</fullName>
    </submittedName>
</protein>
<dbReference type="PANTHER" id="PTHR11003:SF249">
    <property type="entry name" value="TWO PORE POTASSIUM CHANNEL PROTEIN SUP-9"/>
    <property type="match status" value="1"/>
</dbReference>
<dbReference type="GO" id="GO:0030322">
    <property type="term" value="P:stabilization of membrane potential"/>
    <property type="evidence" value="ECO:0007669"/>
    <property type="project" value="TreeGrafter"/>
</dbReference>
<sequence>MAFFHYVILTGKTFYTKNKVGLSLFFLTIVLICYIAFGAFVFQGIEGRTQGIENSKKILNIKDSILKKYPQSVEVIDEMIKKLKEENLFVADAQKWTYGNCVLLAVTLITSIGYGHLAPKTTFGKAFCIIYSGIGFLITLKLMNMYTERLTSLSEGFKSNVFQAFRCRKPFFVRLFHFSIVMIIVLGTFVFLPAFIFYTLENSWTYFESTYCIYISLTTIGLGDFVPGLEADHPNGEFYRFGVAAYLMIGVTITMPMMTIATDFWQNYNKEYSILPVAVITEDIPIKSDSKPSYGAVLIHVSETTDDKKNLIP</sequence>
<feature type="transmembrane region" description="Helical" evidence="9">
    <location>
        <begin position="175"/>
        <end position="198"/>
    </location>
</feature>
<organism evidence="11 12">
    <name type="scientific">Nephila pilipes</name>
    <name type="common">Giant wood spider</name>
    <name type="synonym">Nephila maculata</name>
    <dbReference type="NCBI Taxonomy" id="299642"/>
    <lineage>
        <taxon>Eukaryota</taxon>
        <taxon>Metazoa</taxon>
        <taxon>Ecdysozoa</taxon>
        <taxon>Arthropoda</taxon>
        <taxon>Chelicerata</taxon>
        <taxon>Arachnida</taxon>
        <taxon>Araneae</taxon>
        <taxon>Araneomorphae</taxon>
        <taxon>Entelegynae</taxon>
        <taxon>Araneoidea</taxon>
        <taxon>Nephilidae</taxon>
        <taxon>Nephila</taxon>
    </lineage>
</organism>
<dbReference type="GO" id="GO:0005886">
    <property type="term" value="C:plasma membrane"/>
    <property type="evidence" value="ECO:0007669"/>
    <property type="project" value="TreeGrafter"/>
</dbReference>
<keyword evidence="3 8" id="KW-0812">Transmembrane</keyword>
<comment type="caution">
    <text evidence="11">The sequence shown here is derived from an EMBL/GenBank/DDBJ whole genome shotgun (WGS) entry which is preliminary data.</text>
</comment>
<comment type="subcellular location">
    <subcellularLocation>
        <location evidence="1">Membrane</location>
        <topology evidence="1">Multi-pass membrane protein</topology>
    </subcellularLocation>
</comment>
<feature type="transmembrane region" description="Helical" evidence="9">
    <location>
        <begin position="204"/>
        <end position="226"/>
    </location>
</feature>
<evidence type="ECO:0000256" key="5">
    <source>
        <dbReference type="ARBA" id="ARBA00023065"/>
    </source>
</evidence>
<feature type="domain" description="Potassium channel" evidence="10">
    <location>
        <begin position="93"/>
        <end position="151"/>
    </location>
</feature>
<name>A0A8X6MR83_NEPPI</name>
<proteinExistence type="inferred from homology"/>
<dbReference type="Pfam" id="PF07885">
    <property type="entry name" value="Ion_trans_2"/>
    <property type="match status" value="2"/>
</dbReference>
<dbReference type="SUPFAM" id="SSF81324">
    <property type="entry name" value="Voltage-gated potassium channels"/>
    <property type="match status" value="2"/>
</dbReference>
<keyword evidence="7 8" id="KW-0407">Ion channel</keyword>
<keyword evidence="6 9" id="KW-0472">Membrane</keyword>
<evidence type="ECO:0000313" key="11">
    <source>
        <dbReference type="EMBL" id="GFS73448.1"/>
    </source>
</evidence>
<feature type="transmembrane region" description="Helical" evidence="9">
    <location>
        <begin position="97"/>
        <end position="117"/>
    </location>
</feature>
<dbReference type="InterPro" id="IPR013099">
    <property type="entry name" value="K_chnl_dom"/>
</dbReference>
<dbReference type="PRINTS" id="PR01333">
    <property type="entry name" value="2POREKCHANEL"/>
</dbReference>
<feature type="transmembrane region" description="Helical" evidence="9">
    <location>
        <begin position="123"/>
        <end position="143"/>
    </location>
</feature>
<keyword evidence="12" id="KW-1185">Reference proteome</keyword>
<feature type="domain" description="Potassium channel" evidence="10">
    <location>
        <begin position="188"/>
        <end position="264"/>
    </location>
</feature>
<dbReference type="Gene3D" id="1.10.287.70">
    <property type="match status" value="1"/>
</dbReference>
<evidence type="ECO:0000256" key="6">
    <source>
        <dbReference type="ARBA" id="ARBA00023136"/>
    </source>
</evidence>
<dbReference type="Proteomes" id="UP000887013">
    <property type="component" value="Unassembled WGS sequence"/>
</dbReference>
<dbReference type="EMBL" id="BMAW01049987">
    <property type="protein sequence ID" value="GFS73448.1"/>
    <property type="molecule type" value="Genomic_DNA"/>
</dbReference>
<keyword evidence="4 9" id="KW-1133">Transmembrane helix</keyword>
<evidence type="ECO:0000256" key="1">
    <source>
        <dbReference type="ARBA" id="ARBA00004141"/>
    </source>
</evidence>
<dbReference type="OrthoDB" id="297496at2759"/>
<evidence type="ECO:0000256" key="4">
    <source>
        <dbReference type="ARBA" id="ARBA00022989"/>
    </source>
</evidence>
<dbReference type="PANTHER" id="PTHR11003">
    <property type="entry name" value="POTASSIUM CHANNEL, SUBFAMILY K"/>
    <property type="match status" value="1"/>
</dbReference>
<feature type="transmembrane region" description="Helical" evidence="9">
    <location>
        <begin position="20"/>
        <end position="42"/>
    </location>
</feature>
<dbReference type="InterPro" id="IPR003280">
    <property type="entry name" value="2pore_dom_K_chnl"/>
</dbReference>
<dbReference type="GO" id="GO:0015271">
    <property type="term" value="F:outward rectifier potassium channel activity"/>
    <property type="evidence" value="ECO:0007669"/>
    <property type="project" value="TreeGrafter"/>
</dbReference>
<comment type="similarity">
    <text evidence="8">Belongs to the two pore domain potassium channel (TC 1.A.1.8) family.</text>
</comment>
<evidence type="ECO:0000256" key="8">
    <source>
        <dbReference type="RuleBase" id="RU003857"/>
    </source>
</evidence>
<keyword evidence="2 8" id="KW-0813">Transport</keyword>
<evidence type="ECO:0000256" key="7">
    <source>
        <dbReference type="ARBA" id="ARBA00023303"/>
    </source>
</evidence>
<keyword evidence="5 8" id="KW-0406">Ion transport</keyword>
<dbReference type="GO" id="GO:0022841">
    <property type="term" value="F:potassium ion leak channel activity"/>
    <property type="evidence" value="ECO:0007669"/>
    <property type="project" value="TreeGrafter"/>
</dbReference>
<evidence type="ECO:0000259" key="10">
    <source>
        <dbReference type="Pfam" id="PF07885"/>
    </source>
</evidence>
<evidence type="ECO:0000256" key="2">
    <source>
        <dbReference type="ARBA" id="ARBA00022448"/>
    </source>
</evidence>
<feature type="transmembrane region" description="Helical" evidence="9">
    <location>
        <begin position="238"/>
        <end position="261"/>
    </location>
</feature>
<evidence type="ECO:0000256" key="3">
    <source>
        <dbReference type="ARBA" id="ARBA00022692"/>
    </source>
</evidence>
<gene>
    <name evidence="11" type="primary">KCNK1</name>
    <name evidence="11" type="ORF">NPIL_475221</name>
</gene>